<proteinExistence type="predicted"/>
<organism evidence="1 2">
    <name type="scientific">Pseudomassariella vexata</name>
    <dbReference type="NCBI Taxonomy" id="1141098"/>
    <lineage>
        <taxon>Eukaryota</taxon>
        <taxon>Fungi</taxon>
        <taxon>Dikarya</taxon>
        <taxon>Ascomycota</taxon>
        <taxon>Pezizomycotina</taxon>
        <taxon>Sordariomycetes</taxon>
        <taxon>Xylariomycetidae</taxon>
        <taxon>Amphisphaeriales</taxon>
        <taxon>Pseudomassariaceae</taxon>
        <taxon>Pseudomassariella</taxon>
    </lineage>
</organism>
<protein>
    <submittedName>
        <fullName evidence="1">Uncharacterized protein</fullName>
    </submittedName>
</protein>
<dbReference type="AlphaFoldDB" id="A0A1Y2DXG5"/>
<name>A0A1Y2DXG5_9PEZI</name>
<dbReference type="RefSeq" id="XP_040715313.1">
    <property type="nucleotide sequence ID" value="XM_040854105.1"/>
</dbReference>
<dbReference type="GeneID" id="63770317"/>
<reference evidence="1 2" key="1">
    <citation type="submission" date="2016-07" db="EMBL/GenBank/DDBJ databases">
        <title>Pervasive Adenine N6-methylation of Active Genes in Fungi.</title>
        <authorList>
            <consortium name="DOE Joint Genome Institute"/>
            <person name="Mondo S.J."/>
            <person name="Dannebaum R.O."/>
            <person name="Kuo R.C."/>
            <person name="Labutti K."/>
            <person name="Haridas S."/>
            <person name="Kuo A."/>
            <person name="Salamov A."/>
            <person name="Ahrendt S.R."/>
            <person name="Lipzen A."/>
            <person name="Sullivan W."/>
            <person name="Andreopoulos W.B."/>
            <person name="Clum A."/>
            <person name="Lindquist E."/>
            <person name="Daum C."/>
            <person name="Ramamoorthy G.K."/>
            <person name="Gryganskyi A."/>
            <person name="Culley D."/>
            <person name="Magnuson J.K."/>
            <person name="James T.Y."/>
            <person name="O'Malley M.A."/>
            <person name="Stajich J.E."/>
            <person name="Spatafora J.W."/>
            <person name="Visel A."/>
            <person name="Grigoriev I.V."/>
        </authorList>
    </citation>
    <scope>NUCLEOTIDE SEQUENCE [LARGE SCALE GENOMIC DNA]</scope>
    <source>
        <strain evidence="1 2">CBS 129021</strain>
    </source>
</reference>
<gene>
    <name evidence="1" type="ORF">BCR38DRAFT_202160</name>
</gene>
<comment type="caution">
    <text evidence="1">The sequence shown here is derived from an EMBL/GenBank/DDBJ whole genome shotgun (WGS) entry which is preliminary data.</text>
</comment>
<evidence type="ECO:0000313" key="1">
    <source>
        <dbReference type="EMBL" id="ORY63899.1"/>
    </source>
</evidence>
<evidence type="ECO:0000313" key="2">
    <source>
        <dbReference type="Proteomes" id="UP000193689"/>
    </source>
</evidence>
<accession>A0A1Y2DXG5</accession>
<dbReference type="EMBL" id="MCFJ01000007">
    <property type="protein sequence ID" value="ORY63899.1"/>
    <property type="molecule type" value="Genomic_DNA"/>
</dbReference>
<dbReference type="InParanoid" id="A0A1Y2DXG5"/>
<dbReference type="Proteomes" id="UP000193689">
    <property type="component" value="Unassembled WGS sequence"/>
</dbReference>
<sequence length="175" mass="20058">MLSNRRVRVERSVGSQSRFPPSYYFSSIQTLQTLLSETRHRENKAGLKHLDNDSTQNAGSWGGNALILSLICYVDSNFFIVGCYWSLATSVLLHPRSSLPLVWDHCHCLHIYRNKRWPSRVLYGLVYRCRAPDRHEAHEGPGDMKWLGLVIFFGFPSYPTAWPSLVGCSCSFRHP</sequence>
<keyword evidence="2" id="KW-1185">Reference proteome</keyword>